<evidence type="ECO:0000313" key="3">
    <source>
        <dbReference type="Proteomes" id="UP000738359"/>
    </source>
</evidence>
<dbReference type="Proteomes" id="UP000738359">
    <property type="component" value="Unassembled WGS sequence"/>
</dbReference>
<feature type="compositionally biased region" description="Polar residues" evidence="1">
    <location>
        <begin position="62"/>
        <end position="72"/>
    </location>
</feature>
<feature type="compositionally biased region" description="Polar residues" evidence="1">
    <location>
        <begin position="122"/>
        <end position="133"/>
    </location>
</feature>
<reference evidence="2" key="1">
    <citation type="journal article" date="2020" name="Fungal Divers.">
        <title>Resolving the Mortierellaceae phylogeny through synthesis of multi-gene phylogenetics and phylogenomics.</title>
        <authorList>
            <person name="Vandepol N."/>
            <person name="Liber J."/>
            <person name="Desiro A."/>
            <person name="Na H."/>
            <person name="Kennedy M."/>
            <person name="Barry K."/>
            <person name="Grigoriev I.V."/>
            <person name="Miller A.N."/>
            <person name="O'Donnell K."/>
            <person name="Stajich J.E."/>
            <person name="Bonito G."/>
        </authorList>
    </citation>
    <scope>NUCLEOTIDE SEQUENCE</scope>
    <source>
        <strain evidence="2">CK1249</strain>
    </source>
</reference>
<evidence type="ECO:0000256" key="1">
    <source>
        <dbReference type="SAM" id="MobiDB-lite"/>
    </source>
</evidence>
<dbReference type="AlphaFoldDB" id="A0A9P6IN04"/>
<proteinExistence type="predicted"/>
<comment type="caution">
    <text evidence="2">The sequence shown here is derived from an EMBL/GenBank/DDBJ whole genome shotgun (WGS) entry which is preliminary data.</text>
</comment>
<evidence type="ECO:0000313" key="2">
    <source>
        <dbReference type="EMBL" id="KAF9939817.1"/>
    </source>
</evidence>
<sequence length="212" mass="24186">MRLQSLPGRTAKASNLAVYEEAQRLLDELEPQIARCEKAFKLFDNLLKHQTSLEVPVAPKSADNSRTRNNVSDGKDNVPPPVKNGYSWNNVSDGKDNAPPPVKNGYSWNNASEGKDNAPPLSDNSQLRNNGSYSRDNAALYHQLKINDDMPRFYDDTNPREFLDQLRHMVMPIVGKDLFNANCDRYISYLTVNNFHHQSLEYEFDKKRQDGK</sequence>
<protein>
    <submittedName>
        <fullName evidence="2">Uncharacterized protein</fullName>
    </submittedName>
</protein>
<feature type="region of interest" description="Disordered" evidence="1">
    <location>
        <begin position="56"/>
        <end position="133"/>
    </location>
</feature>
<dbReference type="OrthoDB" id="2418706at2759"/>
<name>A0A9P6IN04_MORAP</name>
<gene>
    <name evidence="2" type="ORF">BGZ70_006403</name>
</gene>
<feature type="non-terminal residue" evidence="2">
    <location>
        <position position="212"/>
    </location>
</feature>
<organism evidence="2 3">
    <name type="scientific">Mortierella alpina</name>
    <name type="common">Oleaginous fungus</name>
    <name type="synonym">Mortierella renispora</name>
    <dbReference type="NCBI Taxonomy" id="64518"/>
    <lineage>
        <taxon>Eukaryota</taxon>
        <taxon>Fungi</taxon>
        <taxon>Fungi incertae sedis</taxon>
        <taxon>Mucoromycota</taxon>
        <taxon>Mortierellomycotina</taxon>
        <taxon>Mortierellomycetes</taxon>
        <taxon>Mortierellales</taxon>
        <taxon>Mortierellaceae</taxon>
        <taxon>Mortierella</taxon>
    </lineage>
</organism>
<accession>A0A9P6IN04</accession>
<keyword evidence="3" id="KW-1185">Reference proteome</keyword>
<dbReference type="EMBL" id="JAAAHY010003592">
    <property type="protein sequence ID" value="KAF9939817.1"/>
    <property type="molecule type" value="Genomic_DNA"/>
</dbReference>